<dbReference type="FunFam" id="2.40.70.10:FF:000115">
    <property type="entry name" value="Lysosomal aspartic protease"/>
    <property type="match status" value="1"/>
</dbReference>
<keyword evidence="4 7" id="KW-0378">Hydrolase</keyword>
<dbReference type="OrthoDB" id="446168at2759"/>
<dbReference type="Proteomes" id="UP000054561">
    <property type="component" value="Unassembled WGS sequence"/>
</dbReference>
<evidence type="ECO:0000256" key="5">
    <source>
        <dbReference type="PIRSR" id="PIRSR601461-1"/>
    </source>
</evidence>
<dbReference type="SUPFAM" id="SSF50630">
    <property type="entry name" value="Acid proteases"/>
    <property type="match status" value="1"/>
</dbReference>
<dbReference type="PROSITE" id="PS00141">
    <property type="entry name" value="ASP_PROTEASE"/>
    <property type="match status" value="2"/>
</dbReference>
<evidence type="ECO:0000313" key="11">
    <source>
        <dbReference type="Proteomes" id="UP000054561"/>
    </source>
</evidence>
<dbReference type="GeneID" id="24265953"/>
<dbReference type="PANTHER" id="PTHR47966:SF51">
    <property type="entry name" value="BETA-SITE APP-CLEAVING ENZYME, ISOFORM A-RELATED"/>
    <property type="match status" value="1"/>
</dbReference>
<name>A0A0D9QRJ8_PLAFR</name>
<feature type="active site" evidence="5">
    <location>
        <position position="322"/>
    </location>
</feature>
<evidence type="ECO:0000256" key="1">
    <source>
        <dbReference type="ARBA" id="ARBA00007447"/>
    </source>
</evidence>
<evidence type="ECO:0000256" key="2">
    <source>
        <dbReference type="ARBA" id="ARBA00022670"/>
    </source>
</evidence>
<keyword evidence="11" id="KW-1185">Reference proteome</keyword>
<gene>
    <name evidence="10" type="ORF">AK88_00639</name>
</gene>
<dbReference type="MEROPS" id="A01.058"/>
<dbReference type="InterPro" id="IPR021109">
    <property type="entry name" value="Peptidase_aspartic_dom_sf"/>
</dbReference>
<feature type="chain" id="PRO_5002343967" description="Peptidase A1 domain-containing protein" evidence="8">
    <location>
        <begin position="26"/>
        <end position="1005"/>
    </location>
</feature>
<evidence type="ECO:0000256" key="4">
    <source>
        <dbReference type="ARBA" id="ARBA00022801"/>
    </source>
</evidence>
<dbReference type="InterPro" id="IPR034164">
    <property type="entry name" value="Pepsin-like_dom"/>
</dbReference>
<keyword evidence="2 7" id="KW-0645">Protease</keyword>
<dbReference type="Gene3D" id="2.40.70.10">
    <property type="entry name" value="Acid Proteases"/>
    <property type="match status" value="2"/>
</dbReference>
<reference evidence="10 11" key="1">
    <citation type="submission" date="2014-03" db="EMBL/GenBank/DDBJ databases">
        <title>The Genome Sequence of Plasmodium fragile nilgiri.</title>
        <authorList>
            <consortium name="The Broad Institute Genomics Platform"/>
            <consortium name="The Broad Institute Genome Sequencing Center for Infectious Disease"/>
            <person name="Neafsey D."/>
            <person name="Duraisingh M."/>
            <person name="Young S.K."/>
            <person name="Zeng Q."/>
            <person name="Gargeya S."/>
            <person name="Abouelleil A."/>
            <person name="Alvarado L."/>
            <person name="Chapman S.B."/>
            <person name="Gainer-Dewar J."/>
            <person name="Goldberg J."/>
            <person name="Griggs A."/>
            <person name="Gujja S."/>
            <person name="Hansen M."/>
            <person name="Howarth C."/>
            <person name="Imamovic A."/>
            <person name="Larimer J."/>
            <person name="Pearson M."/>
            <person name="Poon T.W."/>
            <person name="Priest M."/>
            <person name="Roberts A."/>
            <person name="Saif S."/>
            <person name="Shea T."/>
            <person name="Sykes S."/>
            <person name="Wortman J."/>
            <person name="Nusbaum C."/>
            <person name="Birren B."/>
        </authorList>
    </citation>
    <scope>NUCLEOTIDE SEQUENCE [LARGE SCALE GENOMIC DNA]</scope>
    <source>
        <strain evidence="11">nilgiri</strain>
    </source>
</reference>
<dbReference type="InterPro" id="IPR001969">
    <property type="entry name" value="Aspartic_peptidase_AS"/>
</dbReference>
<keyword evidence="6" id="KW-1015">Disulfide bond</keyword>
<dbReference type="PRINTS" id="PR00792">
    <property type="entry name" value="PEPSIN"/>
</dbReference>
<dbReference type="InterPro" id="IPR033121">
    <property type="entry name" value="PEPTIDASE_A1"/>
</dbReference>
<evidence type="ECO:0000256" key="3">
    <source>
        <dbReference type="ARBA" id="ARBA00022750"/>
    </source>
</evidence>
<dbReference type="VEuPathDB" id="PlasmoDB:AK88_00639"/>
<comment type="similarity">
    <text evidence="1 7">Belongs to the peptidase A1 family.</text>
</comment>
<dbReference type="AlphaFoldDB" id="A0A0D9QRJ8"/>
<keyword evidence="3 7" id="KW-0064">Aspartyl protease</keyword>
<feature type="disulfide bond" evidence="6">
    <location>
        <begin position="138"/>
        <end position="143"/>
    </location>
</feature>
<dbReference type="PROSITE" id="PS51767">
    <property type="entry name" value="PEPTIDASE_A1"/>
    <property type="match status" value="1"/>
</dbReference>
<evidence type="ECO:0000256" key="6">
    <source>
        <dbReference type="PIRSR" id="PIRSR601461-2"/>
    </source>
</evidence>
<dbReference type="PANTHER" id="PTHR47966">
    <property type="entry name" value="BETA-SITE APP-CLEAVING ENZYME, ISOFORM A-RELATED"/>
    <property type="match status" value="1"/>
</dbReference>
<dbReference type="CDD" id="cd05471">
    <property type="entry name" value="pepsin_like"/>
    <property type="match status" value="1"/>
</dbReference>
<feature type="signal peptide" evidence="8">
    <location>
        <begin position="1"/>
        <end position="25"/>
    </location>
</feature>
<protein>
    <recommendedName>
        <fullName evidence="9">Peptidase A1 domain-containing protein</fullName>
    </recommendedName>
</protein>
<dbReference type="RefSeq" id="XP_012333708.1">
    <property type="nucleotide sequence ID" value="XM_012478285.1"/>
</dbReference>
<dbReference type="GO" id="GO:0004190">
    <property type="term" value="F:aspartic-type endopeptidase activity"/>
    <property type="evidence" value="ECO:0007669"/>
    <property type="project" value="UniProtKB-KW"/>
</dbReference>
<sequence>MGQVFLFAVLLFTLFVALLPPPILCLPPFSALKSGGGKKNLSNAPPLEDTSKKPILLSEIKLKNRFENDIKGFIRNVRSFHDIIEHKTPNSLLYVQEDLLNFHNSQFIGDIEVGTPPQSFKVVFDTGSSNFALPSTKCIKGGCAPHKKFNPDQSRTYTQQLKGNKESIYTYIQYGTGKSILEHGYDDVNLKGLRIKHQSIGLAIEESLHPFSDLPFDGIVGLGFSDPDFSFKKGYGMSLIETIKKQNLLKRNIFSFYVPKKLQEPGSITFGRANSKYALEGRQIEWFPVISIYFWEINLIDVQLSDHNLNICENKKCRAAIDTGSSLLTGPSSLMQPLIEKLYLEKDCSNKSSLPNISFILKNVEGKEVKFDFTPDDYILEEIDEEDNSVQCVIGIMSLDVPAPRGPIFVFGNVFIRKYYSIFDNDHKLVGLIEARHDWQRRRFSTLAALKKKWQDLSSYITKDSDMAHWRELNAKLFEAEVLVQKQEREEFRRVDWSAWAEKISNKEALMCMKNFYDHQMNALDELDQSESKEVKDKKKSKEDELFEEALKNCKEAEKASAKLLVDGAKTLWINFHNPPVSNLDNNEWIDSDLYWQAFVEKHATYNLNSKSLTPEDEENKNMEKSEWMKKTTKFNERSDTPILYDYMINLPSWEHYDINRRIFLENMIYFLLRTGLSYKFFPELFSWKWKTHIEDLRFQYLEVAQRRRKNYQLVTAKREVPLELQPSDYEHKGEEYHLKLLQHFRDYQNLVLSRLMGNYIFLCDPFIPVQTEEMLQHVLNTYEGEGTLFKLCNDQVNCLFYLPPPCDENITSVQYKPLDALGNFYLYLKGKNVKINDSYFSFLKIISQVLQERGEYWLHLPNENVADSFLRRYNKDDAMYPVFVDYVAQLRENFENKVEVSPDMYHEEVSRIEEKYLEECSFFENFLRAFLTEDIALSHEQGAVPDLVKLDTNQIKKLLNEGKLKVVHPETQEEVRDPELVAELARQREAERQEIHEFVKSLSV</sequence>
<dbReference type="InterPro" id="IPR001461">
    <property type="entry name" value="Aspartic_peptidase_A1"/>
</dbReference>
<evidence type="ECO:0000256" key="7">
    <source>
        <dbReference type="RuleBase" id="RU000454"/>
    </source>
</evidence>
<feature type="domain" description="Peptidase A1" evidence="9">
    <location>
        <begin position="107"/>
        <end position="433"/>
    </location>
</feature>
<dbReference type="Pfam" id="PF00026">
    <property type="entry name" value="Asp"/>
    <property type="match status" value="1"/>
</dbReference>
<organism evidence="10 11">
    <name type="scientific">Plasmodium fragile</name>
    <dbReference type="NCBI Taxonomy" id="5857"/>
    <lineage>
        <taxon>Eukaryota</taxon>
        <taxon>Sar</taxon>
        <taxon>Alveolata</taxon>
        <taxon>Apicomplexa</taxon>
        <taxon>Aconoidasida</taxon>
        <taxon>Haemosporida</taxon>
        <taxon>Plasmodiidae</taxon>
        <taxon>Plasmodium</taxon>
        <taxon>Plasmodium (Plasmodium)</taxon>
    </lineage>
</organism>
<feature type="active site" evidence="5">
    <location>
        <position position="125"/>
    </location>
</feature>
<accession>A0A0D9QRJ8</accession>
<dbReference type="GO" id="GO:0016485">
    <property type="term" value="P:protein processing"/>
    <property type="evidence" value="ECO:0007669"/>
    <property type="project" value="UniProtKB-ARBA"/>
</dbReference>
<evidence type="ECO:0000313" key="10">
    <source>
        <dbReference type="EMBL" id="KJP89679.1"/>
    </source>
</evidence>
<keyword evidence="8" id="KW-0732">Signal</keyword>
<proteinExistence type="inferred from homology"/>
<dbReference type="EMBL" id="KQ001649">
    <property type="protein sequence ID" value="KJP89679.1"/>
    <property type="molecule type" value="Genomic_DNA"/>
</dbReference>
<evidence type="ECO:0000259" key="9">
    <source>
        <dbReference type="PROSITE" id="PS51767"/>
    </source>
</evidence>
<evidence type="ECO:0000256" key="8">
    <source>
        <dbReference type="SAM" id="SignalP"/>
    </source>
</evidence>